<evidence type="ECO:0000313" key="4">
    <source>
        <dbReference type="EMBL" id="BAK06532.1"/>
    </source>
</evidence>
<accession>F2EGR0</accession>
<dbReference type="PROSITE" id="PS50089">
    <property type="entry name" value="ZF_RING_2"/>
    <property type="match status" value="1"/>
</dbReference>
<keyword evidence="1" id="KW-0479">Metal-binding</keyword>
<name>F2EGR0_HORVV</name>
<reference evidence="4" key="1">
    <citation type="journal article" date="2011" name="Plant Physiol.">
        <title>Comprehensive sequence analysis of 24,783 barley full-length cDNAs derived from 12 clone libraries.</title>
        <authorList>
            <person name="Matsumoto T."/>
            <person name="Tanaka T."/>
            <person name="Sakai H."/>
            <person name="Amano N."/>
            <person name="Kanamori H."/>
            <person name="Kurita K."/>
            <person name="Kikuta A."/>
            <person name="Kamiya K."/>
            <person name="Yamamoto M."/>
            <person name="Ikawa H."/>
            <person name="Fujii N."/>
            <person name="Hori K."/>
            <person name="Itoh T."/>
            <person name="Sato K."/>
        </authorList>
    </citation>
    <scope>NUCLEOTIDE SEQUENCE</scope>
    <source>
        <tissue evidence="4">Flower</tissue>
    </source>
</reference>
<dbReference type="Pfam" id="PF13639">
    <property type="entry name" value="zf-RING_2"/>
    <property type="match status" value="1"/>
</dbReference>
<dbReference type="PANTHER" id="PTHR46798:SF19">
    <property type="entry name" value="OS09G0511500 PROTEIN"/>
    <property type="match status" value="1"/>
</dbReference>
<dbReference type="AlphaFoldDB" id="F2EGR0"/>
<keyword evidence="1" id="KW-0862">Zinc</keyword>
<dbReference type="SUPFAM" id="SSF57850">
    <property type="entry name" value="RING/U-box"/>
    <property type="match status" value="1"/>
</dbReference>
<evidence type="ECO:0000256" key="2">
    <source>
        <dbReference type="SAM" id="MobiDB-lite"/>
    </source>
</evidence>
<sequence length="504" mass="54693">MQIRPAHSYPSFSFQRIPTHPLPFARTHTPHFSLSPPSSRTAPRFLLLLSSPVRAPPPPPPQRARPRERQGEPGRRGEEAMDLERSPPPDHAAEAAGGGACSICLDPVAGHGGGRSTAKLQCGHEFHLDCIGSAFNAKGAMQCPNCRKIEKGRWLYATGQRPSPDIDIGGWVTGETYDIASDLPFGFQWCPFNGFTQLASVFEEGEAEPPSYHSSAASSSLVCPYLSLRGFLHPVHMPLGSNSGAEGASFHRHPTSLEGHAAPDLGNAQAFHATEPRNLDSEHRYLSNLPVSGIPDHSVAPFGIGLPRYETSSQQRSRPYVHHHPLVHRPTPRNGSNLVAPLGSVPAVMGETRGHGHGARGHMYQHSMHSSMQSSPFPPTARRVRPRALTITPFIAAAAASSAEVGVPHGFAPPAAVNRSLPSDGEGVSRPPVDRSYAWGREGFGPFPWVPVDGEPHWWSTFNPMQNHTHGGFTRRPAHGERIPQSHPDNVYQPVPPQRMPPFL</sequence>
<dbReference type="PANTHER" id="PTHR46798">
    <property type="entry name" value="OS09G0511500 PROTEIN"/>
    <property type="match status" value="1"/>
</dbReference>
<dbReference type="SMART" id="SM00184">
    <property type="entry name" value="RING"/>
    <property type="match status" value="1"/>
</dbReference>
<dbReference type="GO" id="GO:0004842">
    <property type="term" value="F:ubiquitin-protein transferase activity"/>
    <property type="evidence" value="ECO:0007669"/>
    <property type="project" value="InterPro"/>
</dbReference>
<feature type="region of interest" description="Disordered" evidence="2">
    <location>
        <begin position="47"/>
        <end position="96"/>
    </location>
</feature>
<feature type="domain" description="RING-type" evidence="3">
    <location>
        <begin position="101"/>
        <end position="147"/>
    </location>
</feature>
<dbReference type="InterPro" id="IPR044274">
    <property type="entry name" value="RFI2"/>
</dbReference>
<protein>
    <submittedName>
        <fullName evidence="4">Predicted protein</fullName>
    </submittedName>
</protein>
<feature type="compositionally biased region" description="Pro residues" evidence="2">
    <location>
        <begin position="494"/>
        <end position="504"/>
    </location>
</feature>
<feature type="compositionally biased region" description="Pro residues" evidence="2">
    <location>
        <begin position="54"/>
        <end position="63"/>
    </location>
</feature>
<organism evidence="4">
    <name type="scientific">Hordeum vulgare subsp. vulgare</name>
    <name type="common">Domesticated barley</name>
    <dbReference type="NCBI Taxonomy" id="112509"/>
    <lineage>
        <taxon>Eukaryota</taxon>
        <taxon>Viridiplantae</taxon>
        <taxon>Streptophyta</taxon>
        <taxon>Embryophyta</taxon>
        <taxon>Tracheophyta</taxon>
        <taxon>Spermatophyta</taxon>
        <taxon>Magnoliopsida</taxon>
        <taxon>Liliopsida</taxon>
        <taxon>Poales</taxon>
        <taxon>Poaceae</taxon>
        <taxon>BOP clade</taxon>
        <taxon>Pooideae</taxon>
        <taxon>Triticodae</taxon>
        <taxon>Triticeae</taxon>
        <taxon>Hordeinae</taxon>
        <taxon>Hordeum</taxon>
    </lineage>
</organism>
<dbReference type="EMBL" id="AK375337">
    <property type="protein sequence ID" value="BAK06532.1"/>
    <property type="molecule type" value="mRNA"/>
</dbReference>
<proteinExistence type="evidence at transcript level"/>
<dbReference type="InterPro" id="IPR013083">
    <property type="entry name" value="Znf_RING/FYVE/PHD"/>
</dbReference>
<keyword evidence="1" id="KW-0863">Zinc-finger</keyword>
<feature type="compositionally biased region" description="Basic and acidic residues" evidence="2">
    <location>
        <begin position="65"/>
        <end position="93"/>
    </location>
</feature>
<evidence type="ECO:0000259" key="3">
    <source>
        <dbReference type="PROSITE" id="PS50089"/>
    </source>
</evidence>
<dbReference type="Gene3D" id="3.30.40.10">
    <property type="entry name" value="Zinc/RING finger domain, C3HC4 (zinc finger)"/>
    <property type="match status" value="1"/>
</dbReference>
<evidence type="ECO:0000256" key="1">
    <source>
        <dbReference type="PROSITE-ProRule" id="PRU00175"/>
    </source>
</evidence>
<dbReference type="GO" id="GO:0008270">
    <property type="term" value="F:zinc ion binding"/>
    <property type="evidence" value="ECO:0007669"/>
    <property type="project" value="UniProtKB-KW"/>
</dbReference>
<dbReference type="InterPro" id="IPR001841">
    <property type="entry name" value="Znf_RING"/>
</dbReference>
<feature type="region of interest" description="Disordered" evidence="2">
    <location>
        <begin position="469"/>
        <end position="504"/>
    </location>
</feature>